<evidence type="ECO:0000259" key="1">
    <source>
        <dbReference type="Pfam" id="PF01370"/>
    </source>
</evidence>
<dbReference type="GO" id="GO:0048269">
    <property type="term" value="C:methionine adenosyltransferase complex"/>
    <property type="evidence" value="ECO:0007669"/>
    <property type="project" value="TreeGrafter"/>
</dbReference>
<dbReference type="InterPro" id="IPR005913">
    <property type="entry name" value="dTDP_dehydrorham_reduct"/>
</dbReference>
<dbReference type="SUPFAM" id="SSF51735">
    <property type="entry name" value="NAD(P)-binding Rossmann-fold domains"/>
    <property type="match status" value="1"/>
</dbReference>
<dbReference type="Pfam" id="PF01370">
    <property type="entry name" value="Epimerase"/>
    <property type="match status" value="1"/>
</dbReference>
<dbReference type="AlphaFoldDB" id="A0A6C0DKD2"/>
<dbReference type="Gene3D" id="3.40.50.720">
    <property type="entry name" value="NAD(P)-binding Rossmann-like Domain"/>
    <property type="match status" value="1"/>
</dbReference>
<protein>
    <recommendedName>
        <fullName evidence="1">NAD-dependent epimerase/dehydratase domain-containing protein</fullName>
    </recommendedName>
</protein>
<accession>A0A6C0DKD2</accession>
<dbReference type="EMBL" id="MN739627">
    <property type="protein sequence ID" value="QHT16812.1"/>
    <property type="molecule type" value="Genomic_DNA"/>
</dbReference>
<dbReference type="GO" id="GO:0006556">
    <property type="term" value="P:S-adenosylmethionine biosynthetic process"/>
    <property type="evidence" value="ECO:0007669"/>
    <property type="project" value="TreeGrafter"/>
</dbReference>
<sequence>MNILVYGGKGWIGSMLVNKWKELYPSCKFICSETRISPENIEILKSEIIKADRVFCCVGRTSGGNIPNIDYLEDKINENVRDNLFAPLLLCKLCDSLGIHFSYIGTGCIFSTNTRENTYDYTEADVPDYFGSAYSVVKGYTDTLVKLFSLNTLNLRIRMPITDDWSPKNFIAKISKFENICNYPNSMTYLPDLIPVMIDMSMRKITGTFNMTNGSMSHKEILDLYKEIVDETHTYNLIEEDKLLLKAKRSNNILTNSKLLLSYNIRPLKECVIEALHNMKKLNEI</sequence>
<organism evidence="2">
    <name type="scientific">viral metagenome</name>
    <dbReference type="NCBI Taxonomy" id="1070528"/>
    <lineage>
        <taxon>unclassified sequences</taxon>
        <taxon>metagenomes</taxon>
        <taxon>organismal metagenomes</taxon>
    </lineage>
</organism>
<dbReference type="InterPro" id="IPR036291">
    <property type="entry name" value="NAD(P)-bd_dom_sf"/>
</dbReference>
<dbReference type="InterPro" id="IPR001509">
    <property type="entry name" value="Epimerase_deHydtase"/>
</dbReference>
<reference evidence="2" key="1">
    <citation type="journal article" date="2020" name="Nature">
        <title>Giant virus diversity and host interactions through global metagenomics.</title>
        <authorList>
            <person name="Schulz F."/>
            <person name="Roux S."/>
            <person name="Paez-Espino D."/>
            <person name="Jungbluth S."/>
            <person name="Walsh D.A."/>
            <person name="Denef V.J."/>
            <person name="McMahon K.D."/>
            <person name="Konstantinidis K.T."/>
            <person name="Eloe-Fadrosh E.A."/>
            <person name="Kyrpides N.C."/>
            <person name="Woyke T."/>
        </authorList>
    </citation>
    <scope>NUCLEOTIDE SEQUENCE</scope>
    <source>
        <strain evidence="2">GVMAG-M-3300023174-207</strain>
    </source>
</reference>
<dbReference type="PANTHER" id="PTHR10491">
    <property type="entry name" value="DTDP-4-DEHYDRORHAMNOSE REDUCTASE"/>
    <property type="match status" value="1"/>
</dbReference>
<feature type="domain" description="NAD-dependent epimerase/dehydratase" evidence="1">
    <location>
        <begin position="3"/>
        <end position="148"/>
    </location>
</feature>
<evidence type="ECO:0000313" key="2">
    <source>
        <dbReference type="EMBL" id="QHT16812.1"/>
    </source>
</evidence>
<proteinExistence type="predicted"/>
<dbReference type="GO" id="GO:0048270">
    <property type="term" value="F:methionine adenosyltransferase regulator activity"/>
    <property type="evidence" value="ECO:0007669"/>
    <property type="project" value="TreeGrafter"/>
</dbReference>
<name>A0A6C0DKD2_9ZZZZ</name>
<dbReference type="PANTHER" id="PTHR10491:SF4">
    <property type="entry name" value="METHIONINE ADENOSYLTRANSFERASE 2 SUBUNIT BETA"/>
    <property type="match status" value="1"/>
</dbReference>